<evidence type="ECO:0000313" key="1">
    <source>
        <dbReference type="EMBL" id="SVB26974.1"/>
    </source>
</evidence>
<proteinExistence type="predicted"/>
<protein>
    <submittedName>
        <fullName evidence="1">Uncharacterized protein</fullName>
    </submittedName>
</protein>
<dbReference type="AlphaFoldDB" id="A0A382CMA9"/>
<accession>A0A382CMA9</accession>
<sequence length="22" mass="2604">MNDDGLFHATATKERKPIHFQF</sequence>
<organism evidence="1">
    <name type="scientific">marine metagenome</name>
    <dbReference type="NCBI Taxonomy" id="408172"/>
    <lineage>
        <taxon>unclassified sequences</taxon>
        <taxon>metagenomes</taxon>
        <taxon>ecological metagenomes</taxon>
    </lineage>
</organism>
<gene>
    <name evidence="1" type="ORF">METZ01_LOCUS179828</name>
</gene>
<dbReference type="EMBL" id="UINC01035101">
    <property type="protein sequence ID" value="SVB26974.1"/>
    <property type="molecule type" value="Genomic_DNA"/>
</dbReference>
<reference evidence="1" key="1">
    <citation type="submission" date="2018-05" db="EMBL/GenBank/DDBJ databases">
        <authorList>
            <person name="Lanie J.A."/>
            <person name="Ng W.-L."/>
            <person name="Kazmierczak K.M."/>
            <person name="Andrzejewski T.M."/>
            <person name="Davidsen T.M."/>
            <person name="Wayne K.J."/>
            <person name="Tettelin H."/>
            <person name="Glass J.I."/>
            <person name="Rusch D."/>
            <person name="Podicherti R."/>
            <person name="Tsui H.-C.T."/>
            <person name="Winkler M.E."/>
        </authorList>
    </citation>
    <scope>NUCLEOTIDE SEQUENCE</scope>
</reference>
<name>A0A382CMA9_9ZZZZ</name>